<evidence type="ECO:0000313" key="10">
    <source>
        <dbReference type="EMBL" id="MFD1606978.1"/>
    </source>
</evidence>
<dbReference type="InterPro" id="IPR000060">
    <property type="entry name" value="BCCT_transptr"/>
</dbReference>
<feature type="transmembrane region" description="Helical" evidence="9">
    <location>
        <begin position="350"/>
        <end position="376"/>
    </location>
</feature>
<feature type="transmembrane region" description="Helical" evidence="9">
    <location>
        <begin position="93"/>
        <end position="112"/>
    </location>
</feature>
<feature type="transmembrane region" description="Helical" evidence="9">
    <location>
        <begin position="52"/>
        <end position="72"/>
    </location>
</feature>
<feature type="transmembrane region" description="Helical" evidence="9">
    <location>
        <begin position="472"/>
        <end position="494"/>
    </location>
</feature>
<evidence type="ECO:0000256" key="5">
    <source>
        <dbReference type="ARBA" id="ARBA00022692"/>
    </source>
</evidence>
<evidence type="ECO:0000313" key="11">
    <source>
        <dbReference type="Proteomes" id="UP001597221"/>
    </source>
</evidence>
<dbReference type="PANTHER" id="PTHR30047:SF7">
    <property type="entry name" value="HIGH-AFFINITY CHOLINE TRANSPORT PROTEIN"/>
    <property type="match status" value="1"/>
</dbReference>
<dbReference type="EMBL" id="JBHUDE010000017">
    <property type="protein sequence ID" value="MFD1606978.1"/>
    <property type="molecule type" value="Genomic_DNA"/>
</dbReference>
<feature type="transmembrane region" description="Helical" evidence="9">
    <location>
        <begin position="235"/>
        <end position="257"/>
    </location>
</feature>
<evidence type="ECO:0000256" key="2">
    <source>
        <dbReference type="ARBA" id="ARBA00005658"/>
    </source>
</evidence>
<proteinExistence type="inferred from homology"/>
<evidence type="ECO:0000256" key="3">
    <source>
        <dbReference type="ARBA" id="ARBA00022448"/>
    </source>
</evidence>
<dbReference type="PANTHER" id="PTHR30047">
    <property type="entry name" value="HIGH-AFFINITY CHOLINE TRANSPORT PROTEIN-RELATED"/>
    <property type="match status" value="1"/>
</dbReference>
<feature type="transmembrane region" description="Helical" evidence="9">
    <location>
        <begin position="12"/>
        <end position="32"/>
    </location>
</feature>
<evidence type="ECO:0000256" key="9">
    <source>
        <dbReference type="SAM" id="Phobius"/>
    </source>
</evidence>
<comment type="subcellular location">
    <subcellularLocation>
        <location evidence="1">Cell membrane</location>
        <topology evidence="1">Multi-pass membrane protein</topology>
    </subcellularLocation>
</comment>
<feature type="transmembrane region" description="Helical" evidence="9">
    <location>
        <begin position="201"/>
        <end position="223"/>
    </location>
</feature>
<comment type="caution">
    <text evidence="10">The sequence shown here is derived from an EMBL/GenBank/DDBJ whole genome shotgun (WGS) entry which is preliminary data.</text>
</comment>
<name>A0ABW4HNM2_9BACI</name>
<keyword evidence="3" id="KW-0813">Transport</keyword>
<dbReference type="SUPFAM" id="SSF161070">
    <property type="entry name" value="SNF-like"/>
    <property type="match status" value="1"/>
</dbReference>
<keyword evidence="4" id="KW-1003">Cell membrane</keyword>
<evidence type="ECO:0000256" key="7">
    <source>
        <dbReference type="ARBA" id="ARBA00023136"/>
    </source>
</evidence>
<gene>
    <name evidence="10" type="ORF">ACFSBH_04855</name>
</gene>
<keyword evidence="5 9" id="KW-0812">Transmembrane</keyword>
<feature type="transmembrane region" description="Helical" evidence="9">
    <location>
        <begin position="269"/>
        <end position="289"/>
    </location>
</feature>
<keyword evidence="7 9" id="KW-0472">Membrane</keyword>
<evidence type="ECO:0000256" key="8">
    <source>
        <dbReference type="SAM" id="MobiDB-lite"/>
    </source>
</evidence>
<keyword evidence="11" id="KW-1185">Reference proteome</keyword>
<keyword evidence="6 9" id="KW-1133">Transmembrane helix</keyword>
<evidence type="ECO:0000256" key="6">
    <source>
        <dbReference type="ARBA" id="ARBA00022989"/>
    </source>
</evidence>
<organism evidence="10 11">
    <name type="scientific">Oceanobacillus luteolus</name>
    <dbReference type="NCBI Taxonomy" id="1274358"/>
    <lineage>
        <taxon>Bacteria</taxon>
        <taxon>Bacillati</taxon>
        <taxon>Bacillota</taxon>
        <taxon>Bacilli</taxon>
        <taxon>Bacillales</taxon>
        <taxon>Bacillaceae</taxon>
        <taxon>Oceanobacillus</taxon>
    </lineage>
</organism>
<feature type="transmembrane region" description="Helical" evidence="9">
    <location>
        <begin position="144"/>
        <end position="168"/>
    </location>
</feature>
<dbReference type="Proteomes" id="UP001597221">
    <property type="component" value="Unassembled WGS sequence"/>
</dbReference>
<sequence>MKKNDSGKPSLDWTVFALSGGFFVLFIIAYVINRDLVGNFVNDSFAFSVKYFGSFWQILLLATFILAIIIAFSKYGDIRLGKQAKPDMGYFRWAAIIGTTLMAAGGIFWAAAEPMYHFLSTPPFFGDIESGTAEAVSPALAQSFLHWGFLSWAINGTLSVIILMYAHYDKGAPLKPRSLLYPIFGDKIMNKGGVGAFTDTFSIIAVAAGTIGPIGFLGLQGGYAFNALFGIPNNFLTHTLIIVGLVVVATISVVSGVTRGIQLLSRFNVLLVIVLFVFIFLLGPGIFIVNEFIGGLGLYLQSIPAMSTFQGAPDWLGGWTVFFFGWFLGYGPMMAVFVSSISRGRTIRELVLTIAVLAPLLMNFWFTVVGGTGIFYELNNPGVISDALSVAGEPAAMIAISQQLPLGTILSYLFLFSTIIFVITSADAMSLSISIAITGNDNPQKMLRAFWAIVMGLVAVILVAFGEGGIGALQSFIVATAVPVSILLFTNLWTAPKVVKELYKEHKQSLDQKEQVEEEEEEDLPANF</sequence>
<feature type="transmembrane region" description="Helical" evidence="9">
    <location>
        <begin position="316"/>
        <end position="338"/>
    </location>
</feature>
<accession>A0ABW4HNM2</accession>
<feature type="region of interest" description="Disordered" evidence="8">
    <location>
        <begin position="508"/>
        <end position="528"/>
    </location>
</feature>
<dbReference type="RefSeq" id="WP_379596342.1">
    <property type="nucleotide sequence ID" value="NZ_JBHUDE010000017.1"/>
</dbReference>
<evidence type="ECO:0000256" key="1">
    <source>
        <dbReference type="ARBA" id="ARBA00004651"/>
    </source>
</evidence>
<dbReference type="Pfam" id="PF02028">
    <property type="entry name" value="BCCT"/>
    <property type="match status" value="1"/>
</dbReference>
<feature type="transmembrane region" description="Helical" evidence="9">
    <location>
        <begin position="449"/>
        <end position="466"/>
    </location>
</feature>
<reference evidence="11" key="1">
    <citation type="journal article" date="2019" name="Int. J. Syst. Evol. Microbiol.">
        <title>The Global Catalogue of Microorganisms (GCM) 10K type strain sequencing project: providing services to taxonomists for standard genome sequencing and annotation.</title>
        <authorList>
            <consortium name="The Broad Institute Genomics Platform"/>
            <consortium name="The Broad Institute Genome Sequencing Center for Infectious Disease"/>
            <person name="Wu L."/>
            <person name="Ma J."/>
        </authorList>
    </citation>
    <scope>NUCLEOTIDE SEQUENCE [LARGE SCALE GENOMIC DNA]</scope>
    <source>
        <strain evidence="11">CGMCC 1.12376</strain>
    </source>
</reference>
<comment type="similarity">
    <text evidence="2">Belongs to the BCCT transporter (TC 2.A.15) family.</text>
</comment>
<feature type="compositionally biased region" description="Acidic residues" evidence="8">
    <location>
        <begin position="516"/>
        <end position="528"/>
    </location>
</feature>
<evidence type="ECO:0000256" key="4">
    <source>
        <dbReference type="ARBA" id="ARBA00022475"/>
    </source>
</evidence>
<protein>
    <submittedName>
        <fullName evidence="10">BCCT family transporter</fullName>
    </submittedName>
</protein>
<feature type="transmembrane region" description="Helical" evidence="9">
    <location>
        <begin position="412"/>
        <end position="437"/>
    </location>
</feature>
<dbReference type="InterPro" id="IPR037272">
    <property type="entry name" value="SNS_sf"/>
</dbReference>